<dbReference type="InterPro" id="IPR003352">
    <property type="entry name" value="PTS_EIIC"/>
</dbReference>
<evidence type="ECO:0000256" key="7">
    <source>
        <dbReference type="ARBA" id="ARBA00023136"/>
    </source>
</evidence>
<keyword evidence="4" id="KW-0762">Sugar transport</keyword>
<dbReference type="GO" id="GO:0005886">
    <property type="term" value="C:plasma membrane"/>
    <property type="evidence" value="ECO:0007669"/>
    <property type="project" value="UniProtKB-SubCell"/>
</dbReference>
<feature type="transmembrane region" description="Helical" evidence="9">
    <location>
        <begin position="173"/>
        <end position="195"/>
    </location>
</feature>
<sequence>MSTSSKSKAPANNAANTPAKDVAFPAGPHGPLERLRTFGNRFFIEGLTGMAHGLFATLIIGTILTQLGAFVPGTVGDFIVLMGRVASSITGAGIGLGTARRLGADTFVVISAAAVGQIGAQASGLLSGSAILNDDVGTALLLRGPGEPLGAFVAACVAVEAGRLVSGRTPVDILVTPLTTILVGGGVGLFVGPPISSAMTALGQLVNWGTERQPLLMGVIVAVIMGMVLTLPISSAALGVILGLSGIAAGAATIGCTTQMVGFAVASFRENRWSGLLAQGLGTSMLQMPNILRRPLIWVPPTLASALLGPVATVVLHMESNAVGSGMGSAGLVGQIMTWQTMSGAMPTAQLLATIVLFQFVAPALLTLAISEFMRARGWIRPGDMALAKA</sequence>
<feature type="transmembrane region" description="Helical" evidence="9">
    <location>
        <begin position="215"/>
        <end position="234"/>
    </location>
</feature>
<dbReference type="Pfam" id="PF13303">
    <property type="entry name" value="PTS_EIIC_2"/>
    <property type="match status" value="1"/>
</dbReference>
<gene>
    <name evidence="11" type="ORF">AAM4_1727</name>
</gene>
<dbReference type="RefSeq" id="WP_210580445.1">
    <property type="nucleotide sequence ID" value="NZ_LK995512.1"/>
</dbReference>
<accession>A0A1L7RKF2</accession>
<feature type="region of interest" description="Disordered" evidence="8">
    <location>
        <begin position="1"/>
        <end position="26"/>
    </location>
</feature>
<proteinExistence type="predicted"/>
<evidence type="ECO:0000256" key="3">
    <source>
        <dbReference type="ARBA" id="ARBA00022475"/>
    </source>
</evidence>
<organism evidence="11">
    <name type="scientific">Actinomyces succiniciruminis</name>
    <dbReference type="NCBI Taxonomy" id="1522002"/>
    <lineage>
        <taxon>Bacteria</taxon>
        <taxon>Bacillati</taxon>
        <taxon>Actinomycetota</taxon>
        <taxon>Actinomycetes</taxon>
        <taxon>Actinomycetales</taxon>
        <taxon>Actinomycetaceae</taxon>
        <taxon>Actinomyces</taxon>
    </lineage>
</organism>
<feature type="transmembrane region" description="Helical" evidence="9">
    <location>
        <begin position="296"/>
        <end position="318"/>
    </location>
</feature>
<evidence type="ECO:0000256" key="5">
    <source>
        <dbReference type="ARBA" id="ARBA00022692"/>
    </source>
</evidence>
<feature type="transmembrane region" description="Helical" evidence="9">
    <location>
        <begin position="42"/>
        <end position="66"/>
    </location>
</feature>
<name>A0A1L7RKF2_9ACTO</name>
<protein>
    <submittedName>
        <fullName evidence="11">PTS system EIIC component</fullName>
        <ecNumber evidence="11">2.7.1.69</ecNumber>
    </submittedName>
</protein>
<comment type="subcellular location">
    <subcellularLocation>
        <location evidence="1">Cell membrane</location>
        <topology evidence="1">Multi-pass membrane protein</topology>
    </subcellularLocation>
</comment>
<dbReference type="AlphaFoldDB" id="A0A1L7RKF2"/>
<dbReference type="EC" id="2.7.1.69" evidence="11"/>
<evidence type="ECO:0000256" key="1">
    <source>
        <dbReference type="ARBA" id="ARBA00004651"/>
    </source>
</evidence>
<keyword evidence="5 9" id="KW-0812">Transmembrane</keyword>
<feature type="transmembrane region" description="Helical" evidence="9">
    <location>
        <begin position="240"/>
        <end position="266"/>
    </location>
</feature>
<dbReference type="GO" id="GO:0009401">
    <property type="term" value="P:phosphoenolpyruvate-dependent sugar phosphotransferase system"/>
    <property type="evidence" value="ECO:0007669"/>
    <property type="project" value="InterPro"/>
</dbReference>
<evidence type="ECO:0000256" key="4">
    <source>
        <dbReference type="ARBA" id="ARBA00022597"/>
    </source>
</evidence>
<feature type="domain" description="Phosphotransferase system EIIC" evidence="10">
    <location>
        <begin position="46"/>
        <end position="386"/>
    </location>
</feature>
<keyword evidence="2" id="KW-0813">Transport</keyword>
<feature type="transmembrane region" description="Helical" evidence="9">
    <location>
        <begin position="106"/>
        <end position="132"/>
    </location>
</feature>
<dbReference type="GO" id="GO:0008982">
    <property type="term" value="F:protein-N(PI)-phosphohistidine-sugar phosphotransferase activity"/>
    <property type="evidence" value="ECO:0007669"/>
    <property type="project" value="InterPro"/>
</dbReference>
<keyword evidence="7 9" id="KW-0472">Membrane</keyword>
<evidence type="ECO:0000259" key="10">
    <source>
        <dbReference type="Pfam" id="PF13303"/>
    </source>
</evidence>
<feature type="transmembrane region" description="Helical" evidence="9">
    <location>
        <begin position="78"/>
        <end position="99"/>
    </location>
</feature>
<evidence type="ECO:0000313" key="11">
    <source>
        <dbReference type="EMBL" id="CED91559.1"/>
    </source>
</evidence>
<evidence type="ECO:0000256" key="6">
    <source>
        <dbReference type="ARBA" id="ARBA00022989"/>
    </source>
</evidence>
<keyword evidence="6 9" id="KW-1133">Transmembrane helix</keyword>
<feature type="compositionally biased region" description="Low complexity" evidence="8">
    <location>
        <begin position="1"/>
        <end position="20"/>
    </location>
</feature>
<keyword evidence="11" id="KW-0808">Transferase</keyword>
<evidence type="ECO:0000256" key="8">
    <source>
        <dbReference type="SAM" id="MobiDB-lite"/>
    </source>
</evidence>
<keyword evidence="3" id="KW-1003">Cell membrane</keyword>
<evidence type="ECO:0000256" key="2">
    <source>
        <dbReference type="ARBA" id="ARBA00022448"/>
    </source>
</evidence>
<evidence type="ECO:0000256" key="9">
    <source>
        <dbReference type="SAM" id="Phobius"/>
    </source>
</evidence>
<feature type="transmembrane region" description="Helical" evidence="9">
    <location>
        <begin position="351"/>
        <end position="371"/>
    </location>
</feature>
<dbReference type="EMBL" id="LK995512">
    <property type="protein sequence ID" value="CED91559.1"/>
    <property type="molecule type" value="Genomic_DNA"/>
</dbReference>
<reference evidence="11" key="1">
    <citation type="submission" date="2014-07" db="EMBL/GenBank/DDBJ databases">
        <authorList>
            <person name="Zhang J.E."/>
            <person name="Yang H."/>
            <person name="Guo J."/>
            <person name="Deng Z."/>
            <person name="Luo H."/>
            <person name="Luo M."/>
            <person name="Zhao B."/>
        </authorList>
    </citation>
    <scope>NUCLEOTIDE SEQUENCE</scope>
    <source>
        <strain evidence="11">AM4</strain>
    </source>
</reference>